<dbReference type="GO" id="GO:0003712">
    <property type="term" value="F:transcription coregulator activity"/>
    <property type="evidence" value="ECO:0007669"/>
    <property type="project" value="TreeGrafter"/>
</dbReference>
<feature type="compositionally biased region" description="Basic and acidic residues" evidence="3">
    <location>
        <begin position="9"/>
        <end position="25"/>
    </location>
</feature>
<evidence type="ECO:0008006" key="6">
    <source>
        <dbReference type="Google" id="ProtNLM"/>
    </source>
</evidence>
<protein>
    <recommendedName>
        <fullName evidence="6">Protein LYRIC-like</fullName>
    </recommendedName>
</protein>
<feature type="region of interest" description="Disordered" evidence="3">
    <location>
        <begin position="189"/>
        <end position="358"/>
    </location>
</feature>
<feature type="region of interest" description="Disordered" evidence="3">
    <location>
        <begin position="133"/>
        <end position="167"/>
    </location>
</feature>
<dbReference type="EMBL" id="JARO02000991">
    <property type="protein sequence ID" value="KPP76797.1"/>
    <property type="molecule type" value="Genomic_DNA"/>
</dbReference>
<feature type="compositionally biased region" description="Basic and acidic residues" evidence="3">
    <location>
        <begin position="254"/>
        <end position="273"/>
    </location>
</feature>
<feature type="compositionally biased region" description="Basic residues" evidence="3">
    <location>
        <begin position="348"/>
        <end position="358"/>
    </location>
</feature>
<dbReference type="AlphaFoldDB" id="A0A0P7UQQ3"/>
<name>A0A0P7UQQ3_SCLFO</name>
<evidence type="ECO:0000313" key="4">
    <source>
        <dbReference type="EMBL" id="KPP76797.1"/>
    </source>
</evidence>
<accession>A0A0P7UQQ3</accession>
<evidence type="ECO:0000313" key="5">
    <source>
        <dbReference type="Proteomes" id="UP000034805"/>
    </source>
</evidence>
<dbReference type="GO" id="GO:0043066">
    <property type="term" value="P:negative regulation of apoptotic process"/>
    <property type="evidence" value="ECO:0007669"/>
    <property type="project" value="InterPro"/>
</dbReference>
<feature type="region of interest" description="Disordered" evidence="3">
    <location>
        <begin position="1"/>
        <end position="61"/>
    </location>
</feature>
<gene>
    <name evidence="4" type="ORF">Z043_103831</name>
</gene>
<dbReference type="InterPro" id="IPR031402">
    <property type="entry name" value="LYRIC"/>
</dbReference>
<dbReference type="Proteomes" id="UP000034805">
    <property type="component" value="Unassembled WGS sequence"/>
</dbReference>
<dbReference type="Pfam" id="PF15686">
    <property type="entry name" value="LYRIC"/>
    <property type="match status" value="2"/>
</dbReference>
<dbReference type="GO" id="GO:0045766">
    <property type="term" value="P:positive regulation of angiogenesis"/>
    <property type="evidence" value="ECO:0007669"/>
    <property type="project" value="InterPro"/>
</dbReference>
<dbReference type="PANTHER" id="PTHR23251">
    <property type="entry name" value="LYSINE-RICH CEACAM1 CO-ISOLATED PROTEIN LYRIC PROTEIN"/>
    <property type="match status" value="1"/>
</dbReference>
<evidence type="ECO:0000256" key="3">
    <source>
        <dbReference type="SAM" id="MobiDB-lite"/>
    </source>
</evidence>
<organism evidence="4 5">
    <name type="scientific">Scleropages formosus</name>
    <name type="common">Asian bonytongue</name>
    <name type="synonym">Osteoglossum formosum</name>
    <dbReference type="NCBI Taxonomy" id="113540"/>
    <lineage>
        <taxon>Eukaryota</taxon>
        <taxon>Metazoa</taxon>
        <taxon>Chordata</taxon>
        <taxon>Craniata</taxon>
        <taxon>Vertebrata</taxon>
        <taxon>Euteleostomi</taxon>
        <taxon>Actinopterygii</taxon>
        <taxon>Neopterygii</taxon>
        <taxon>Teleostei</taxon>
        <taxon>Osteoglossocephala</taxon>
        <taxon>Osteoglossomorpha</taxon>
        <taxon>Osteoglossiformes</taxon>
        <taxon>Osteoglossidae</taxon>
        <taxon>Scleropages</taxon>
    </lineage>
</organism>
<sequence length="358" mass="38938">MYGTWETKVSNREKRQQRRKDKEPSAESGSPVGGETQAELLAAATPPAGLKKNRGEDFCDKAGQGDVAISQCKGNWSQQKSLEGKKWTWGGAWGTRWANGSALCLSASAPWNEVRSQNGGAFADTALKAPSLVGSSHGERWSPVVKTTSRRNPEPPTWGLPTEGCVAPPSLLKQWDREDYEWNDLYETATVDPGSDWSTPLELWGNYEQPQAENPPPPRDPVAMATKVSGEDKEKGDSTNAANGKSKKKKKRRKTEDAGAARQEPEEPIKVELAKAVQSRRPLPEKVHPPSPAAAEAMAEPPAVRPKKLSQKVATPSQAAQGLPDPQSAVVSLAPKQSGEEFDPPKQVQKKKKARRET</sequence>
<dbReference type="GO" id="GO:0006357">
    <property type="term" value="P:regulation of transcription by RNA polymerase II"/>
    <property type="evidence" value="ECO:0007669"/>
    <property type="project" value="TreeGrafter"/>
</dbReference>
<feature type="compositionally biased region" description="Low complexity" evidence="3">
    <location>
        <begin position="293"/>
        <end position="302"/>
    </location>
</feature>
<comment type="subcellular location">
    <subcellularLocation>
        <location evidence="1">Nucleus</location>
    </subcellularLocation>
</comment>
<comment type="caution">
    <text evidence="4">The sequence shown here is derived from an EMBL/GenBank/DDBJ whole genome shotgun (WGS) entry which is preliminary data.</text>
</comment>
<dbReference type="GO" id="GO:0043123">
    <property type="term" value="P:positive regulation of canonical NF-kappaB signal transduction"/>
    <property type="evidence" value="ECO:0007669"/>
    <property type="project" value="InterPro"/>
</dbReference>
<evidence type="ECO:0000256" key="1">
    <source>
        <dbReference type="ARBA" id="ARBA00004123"/>
    </source>
</evidence>
<reference evidence="4 5" key="1">
    <citation type="submission" date="2015-08" db="EMBL/GenBank/DDBJ databases">
        <title>The genome of the Asian arowana (Scleropages formosus).</title>
        <authorList>
            <person name="Tan M.H."/>
            <person name="Gan H.M."/>
            <person name="Croft L.J."/>
            <person name="Austin C.M."/>
        </authorList>
    </citation>
    <scope>NUCLEOTIDE SEQUENCE [LARGE SCALE GENOMIC DNA]</scope>
    <source>
        <strain evidence="4">Aro1</strain>
    </source>
</reference>
<evidence type="ECO:0000256" key="2">
    <source>
        <dbReference type="ARBA" id="ARBA00023242"/>
    </source>
</evidence>
<dbReference type="InterPro" id="IPR052305">
    <property type="entry name" value="TransReg_TumorExp"/>
</dbReference>
<keyword evidence="2" id="KW-0539">Nucleus</keyword>
<dbReference type="PANTHER" id="PTHR23251:SF0">
    <property type="entry name" value="PROTEIN LYRIC"/>
    <property type="match status" value="1"/>
</dbReference>
<dbReference type="GO" id="GO:0005634">
    <property type="term" value="C:nucleus"/>
    <property type="evidence" value="ECO:0007669"/>
    <property type="project" value="UniProtKB-SubCell"/>
</dbReference>
<proteinExistence type="predicted"/>